<comment type="caution">
    <text evidence="6">The sequence shown here is derived from an EMBL/GenBank/DDBJ whole genome shotgun (WGS) entry which is preliminary data.</text>
</comment>
<evidence type="ECO:0000259" key="5">
    <source>
        <dbReference type="PROSITE" id="PS50026"/>
    </source>
</evidence>
<accession>A0A8T0EDB5</accession>
<feature type="disulfide bond" evidence="2">
    <location>
        <begin position="1663"/>
        <end position="1672"/>
    </location>
</feature>
<keyword evidence="2" id="KW-0245">EGF-like domain</keyword>
<protein>
    <recommendedName>
        <fullName evidence="5">EGF-like domain-containing protein</fullName>
    </recommendedName>
</protein>
<keyword evidence="4" id="KW-1133">Transmembrane helix</keyword>
<keyword evidence="4" id="KW-0472">Membrane</keyword>
<sequence>MIVGIKGKIVLLILTVGAVYFICEDLRERFNSSSQVPENAHPTLNVRKELFVGEYETNDGEELYIGRKLLAHDPNVNKKSLELESDKNLNKAKFNEENLQEISKNFISYKNIGRNRMKKLSRRKRNTHHTDFGWRLSLNVTNNKSPPKGVSNFESKDDLISKSGKEKFLNIAVQMEAASPDDNSFKELHQAWDSLGLLLRRLYGKNASFKENARDITIETTTEQDDNIKTEIPTEKPERERSPKFLFGLINFGSTENPPLEEVGTIPGINNSSESVTSSKENVGLQEELISTEIFLSLNSSEAPMEVNSSDHLFGLQEQISVDSTVVPISDTFIGLENTSPDLDSQSIEKFERTSADPDNDFPIEITTLKPEPSFTSEQLKEFCISLLSRIQVSPKSIDQFSEENGSGELDMVSMEDKEIMTEFQTLSTDVPKESTTKSTNQRFGIWASIWNRFVGRRLIQHSIDASLQSPTLTPKHDITLEKAKDGINDAFHSKVESSTVLGVSDSTESDQDFFNDEDGSALTVPDCENFFRQMQNDAVFSKPNLLDIINNPILLSLDPSQFNFTEVIDDKQERSMRSGSESKDSNFENILTTKDMAEGLNTPFSVAKSTGKELPDEFSVNDLLSEHPDKKNFEITVSNEDLLPTLNDNQESFQSGTFDKFNIDNLITENSNDFNKAATEISIFSDEFPEKQMQPFTEILDDGIFIQFDNHMRTDKPSEVPSSEVSADIDDRIFGLFNFGSGERSIDDSDSLSTQNASEFPEDPALISFTSSDSDLNEAFSVEGLGTTSSDSVTRRNIFDIILNLRKEESLIKSTDSVAFDINEGTQSMEDANTVLSAKKSQIESQFNSHEKRTENQEPSNMPATQSISDQMPLQNIPDEKLQTDSEFDPEEQFNESQNGALDSTISATKSLLENQTSFQVVLDDGSGDEGSRIIPGLFNIFGSGDGRELSESPFDPELNSESSECLDCFKNTSSSLSFDDYDYDDCGSDINDTVPLMGEKITTMNPLSDNIVSDAYVEDDGIYLDNKVNPLSESNQEPPQFSTDHFLKSIVSTPVAESVYYGHHDNSENNGYEVTNYDNSENNGYEVTNYENNGMKSPTMINSENNGYEVTNYDNSENNGYEVTNYDNSENNGYEVTNYDNSENNGYEVTDYDNSENNGYEVTDYDNSENNVANYDNSENNGYEVANYDTSENNGYDFPNYNNYENNGSDITTFQPLEHIHIEEECDEDHSDIEAQAFSASPTEAITSPEENFRFMDTLFLTGSGAGGLFGNDDGEINLVQEPDTTSFPSLLSPVSPRQSRRGGRKDDVSFVTWPTEKQDQVSEKQFDFTQSSSASENPKLDFHDTTINEKTLQPPEGEKKVDSVSNLDSFESIRSVEDGFESTKVDDGRTQIFHEPSSETFTAISSVVSSAIIPKKKAKDLPPRYCNNAGECNIALNEGCITKEGRSVCDCRRSFVRHPETDICEAPFMMRTSLKLPGEDFHEDLRDKYSDMYKNKTRDAIDTMWLVVYHDPTLEYNVADIDVAGFEKGSLVIHWEITFAVKKNESILEVVQELDEKLEETFKHKNVLNSAPLNVENAKLLSFSDINSCEKKELNYCSPNADCIRDGFRGFRCRCKEGYLDNSKNPMYPGEICIVTCPLDYCGENGYCEARSNGEKQCLCNGWYFGEKCDISGILVVSCFAGANVILIIIVLAAVFLVKRRRQRRTRFYENNQIRFQPNQELGPFGRVSPRLAASIALDEIGPTKTSKYMAISTPLYMKPDIQITSPSIMGSSISYDYDSTFDRTPSAEVNMEPPKYDSVPEVPKYDSVPQV</sequence>
<evidence type="ECO:0000256" key="3">
    <source>
        <dbReference type="SAM" id="MobiDB-lite"/>
    </source>
</evidence>
<feature type="region of interest" description="Disordered" evidence="3">
    <location>
        <begin position="1788"/>
        <end position="1815"/>
    </location>
</feature>
<evidence type="ECO:0000256" key="1">
    <source>
        <dbReference type="ARBA" id="ARBA00023157"/>
    </source>
</evidence>
<dbReference type="SMART" id="SM00181">
    <property type="entry name" value="EGF"/>
    <property type="match status" value="2"/>
</dbReference>
<dbReference type="SMART" id="SM00179">
    <property type="entry name" value="EGF_CA"/>
    <property type="match status" value="1"/>
</dbReference>
<dbReference type="InterPro" id="IPR000742">
    <property type="entry name" value="EGF"/>
</dbReference>
<feature type="domain" description="EGF-like" evidence="5">
    <location>
        <begin position="1588"/>
        <end position="1628"/>
    </location>
</feature>
<evidence type="ECO:0000256" key="4">
    <source>
        <dbReference type="SAM" id="Phobius"/>
    </source>
</evidence>
<keyword evidence="1 2" id="KW-1015">Disulfide bond</keyword>
<reference evidence="6" key="2">
    <citation type="submission" date="2020-06" db="EMBL/GenBank/DDBJ databases">
        <authorList>
            <person name="Sheffer M."/>
        </authorList>
    </citation>
    <scope>NUCLEOTIDE SEQUENCE</scope>
</reference>
<feature type="domain" description="EGF-like" evidence="5">
    <location>
        <begin position="1637"/>
        <end position="1673"/>
    </location>
</feature>
<feature type="region of interest" description="Disordered" evidence="3">
    <location>
        <begin position="1284"/>
        <end position="1310"/>
    </location>
</feature>
<comment type="caution">
    <text evidence="2">Lacks conserved residue(s) required for the propagation of feature annotation.</text>
</comment>
<evidence type="ECO:0000313" key="6">
    <source>
        <dbReference type="EMBL" id="KAF8770640.1"/>
    </source>
</evidence>
<feature type="compositionally biased region" description="Polar residues" evidence="3">
    <location>
        <begin position="858"/>
        <end position="869"/>
    </location>
</feature>
<dbReference type="GO" id="GO:0005509">
    <property type="term" value="F:calcium ion binding"/>
    <property type="evidence" value="ECO:0007669"/>
    <property type="project" value="InterPro"/>
</dbReference>
<proteinExistence type="predicted"/>
<keyword evidence="4" id="KW-0812">Transmembrane</keyword>
<feature type="region of interest" description="Disordered" evidence="3">
    <location>
        <begin position="842"/>
        <end position="869"/>
    </location>
</feature>
<evidence type="ECO:0000256" key="2">
    <source>
        <dbReference type="PROSITE-ProRule" id="PRU00076"/>
    </source>
</evidence>
<evidence type="ECO:0000313" key="7">
    <source>
        <dbReference type="Proteomes" id="UP000807504"/>
    </source>
</evidence>
<organism evidence="6 7">
    <name type="scientific">Argiope bruennichi</name>
    <name type="common">Wasp spider</name>
    <name type="synonym">Aranea bruennichi</name>
    <dbReference type="NCBI Taxonomy" id="94029"/>
    <lineage>
        <taxon>Eukaryota</taxon>
        <taxon>Metazoa</taxon>
        <taxon>Ecdysozoa</taxon>
        <taxon>Arthropoda</taxon>
        <taxon>Chelicerata</taxon>
        <taxon>Arachnida</taxon>
        <taxon>Araneae</taxon>
        <taxon>Araneomorphae</taxon>
        <taxon>Entelegynae</taxon>
        <taxon>Araneoidea</taxon>
        <taxon>Araneidae</taxon>
        <taxon>Argiope</taxon>
    </lineage>
</organism>
<dbReference type="Proteomes" id="UP000807504">
    <property type="component" value="Unassembled WGS sequence"/>
</dbReference>
<keyword evidence="7" id="KW-1185">Reference proteome</keyword>
<dbReference type="PROSITE" id="PS00022">
    <property type="entry name" value="EGF_1"/>
    <property type="match status" value="1"/>
</dbReference>
<name>A0A8T0EDB5_ARGBR</name>
<dbReference type="PROSITE" id="PS50026">
    <property type="entry name" value="EGF_3"/>
    <property type="match status" value="2"/>
</dbReference>
<dbReference type="Gene3D" id="2.10.25.10">
    <property type="entry name" value="Laminin"/>
    <property type="match status" value="1"/>
</dbReference>
<gene>
    <name evidence="6" type="ORF">HNY73_018144</name>
</gene>
<dbReference type="InterPro" id="IPR001881">
    <property type="entry name" value="EGF-like_Ca-bd_dom"/>
</dbReference>
<feature type="transmembrane region" description="Helical" evidence="4">
    <location>
        <begin position="1677"/>
        <end position="1701"/>
    </location>
</feature>
<reference evidence="6" key="1">
    <citation type="journal article" date="2020" name="bioRxiv">
        <title>Chromosome-level reference genome of the European wasp spider Argiope bruennichi: a resource for studies on range expansion and evolutionary adaptation.</title>
        <authorList>
            <person name="Sheffer M.M."/>
            <person name="Hoppe A."/>
            <person name="Krehenwinkel H."/>
            <person name="Uhl G."/>
            <person name="Kuss A.W."/>
            <person name="Jensen L."/>
            <person name="Jensen C."/>
            <person name="Gillespie R.G."/>
            <person name="Hoff K.J."/>
            <person name="Prost S."/>
        </authorList>
    </citation>
    <scope>NUCLEOTIDE SEQUENCE</scope>
</reference>
<dbReference type="EMBL" id="JABXBU010002228">
    <property type="protein sequence ID" value="KAF8770640.1"/>
    <property type="molecule type" value="Genomic_DNA"/>
</dbReference>